<sequence>MMSNITLPGIAPHGAAGSLAIRIVQNFEEAGRHDLPDKAVAIPRPGALDRRAIVPPTRRPGAMPQ</sequence>
<accession>A0A8B2NQ89</accession>
<dbReference type="AlphaFoldDB" id="A0A8B2NQ89"/>
<dbReference type="Proteomes" id="UP000249590">
    <property type="component" value="Unassembled WGS sequence"/>
</dbReference>
<gene>
    <name evidence="1" type="ORF">DLJ53_22800</name>
</gene>
<evidence type="ECO:0000313" key="1">
    <source>
        <dbReference type="EMBL" id="RAH99362.1"/>
    </source>
</evidence>
<dbReference type="EMBL" id="QHHQ01000005">
    <property type="protein sequence ID" value="RAH99362.1"/>
    <property type="molecule type" value="Genomic_DNA"/>
</dbReference>
<reference evidence="1 2" key="1">
    <citation type="submission" date="2018-05" db="EMBL/GenBank/DDBJ databases">
        <title>Acuticoccus sediminis sp. nov., isolated from deep-sea sediment of Indian Ocean.</title>
        <authorList>
            <person name="Liu X."/>
            <person name="Lai Q."/>
            <person name="Du Y."/>
            <person name="Sun F."/>
            <person name="Zhang X."/>
            <person name="Wang S."/>
            <person name="Shao Z."/>
        </authorList>
    </citation>
    <scope>NUCLEOTIDE SEQUENCE [LARGE SCALE GENOMIC DNA]</scope>
    <source>
        <strain evidence="1 2">PTG4-2</strain>
    </source>
</reference>
<organism evidence="1 2">
    <name type="scientific">Acuticoccus sediminis</name>
    <dbReference type="NCBI Taxonomy" id="2184697"/>
    <lineage>
        <taxon>Bacteria</taxon>
        <taxon>Pseudomonadati</taxon>
        <taxon>Pseudomonadota</taxon>
        <taxon>Alphaproteobacteria</taxon>
        <taxon>Hyphomicrobiales</taxon>
        <taxon>Amorphaceae</taxon>
        <taxon>Acuticoccus</taxon>
    </lineage>
</organism>
<name>A0A8B2NQ89_9HYPH</name>
<evidence type="ECO:0000313" key="2">
    <source>
        <dbReference type="Proteomes" id="UP000249590"/>
    </source>
</evidence>
<keyword evidence="2" id="KW-1185">Reference proteome</keyword>
<comment type="caution">
    <text evidence="1">The sequence shown here is derived from an EMBL/GenBank/DDBJ whole genome shotgun (WGS) entry which is preliminary data.</text>
</comment>
<protein>
    <submittedName>
        <fullName evidence="1">Uncharacterized protein</fullName>
    </submittedName>
</protein>
<proteinExistence type="predicted"/>